<protein>
    <submittedName>
        <fullName evidence="3">Uncharacterized protein</fullName>
    </submittedName>
</protein>
<keyword evidence="1" id="KW-1133">Transmembrane helix</keyword>
<feature type="signal peptide" evidence="2">
    <location>
        <begin position="1"/>
        <end position="16"/>
    </location>
</feature>
<accession>A0A0D7AXT7</accession>
<evidence type="ECO:0000313" key="4">
    <source>
        <dbReference type="Proteomes" id="UP000054007"/>
    </source>
</evidence>
<keyword evidence="2" id="KW-0732">Signal</keyword>
<evidence type="ECO:0000256" key="2">
    <source>
        <dbReference type="SAM" id="SignalP"/>
    </source>
</evidence>
<dbReference type="Proteomes" id="UP000054007">
    <property type="component" value="Unassembled WGS sequence"/>
</dbReference>
<evidence type="ECO:0000313" key="3">
    <source>
        <dbReference type="EMBL" id="KIY63173.1"/>
    </source>
</evidence>
<keyword evidence="1" id="KW-0812">Transmembrane</keyword>
<organism evidence="3 4">
    <name type="scientific">Cylindrobasidium torrendii FP15055 ss-10</name>
    <dbReference type="NCBI Taxonomy" id="1314674"/>
    <lineage>
        <taxon>Eukaryota</taxon>
        <taxon>Fungi</taxon>
        <taxon>Dikarya</taxon>
        <taxon>Basidiomycota</taxon>
        <taxon>Agaricomycotina</taxon>
        <taxon>Agaricomycetes</taxon>
        <taxon>Agaricomycetidae</taxon>
        <taxon>Agaricales</taxon>
        <taxon>Marasmiineae</taxon>
        <taxon>Physalacriaceae</taxon>
        <taxon>Cylindrobasidium</taxon>
    </lineage>
</organism>
<dbReference type="OrthoDB" id="3057665at2759"/>
<name>A0A0D7AXT7_9AGAR</name>
<evidence type="ECO:0000256" key="1">
    <source>
        <dbReference type="SAM" id="Phobius"/>
    </source>
</evidence>
<keyword evidence="1" id="KW-0472">Membrane</keyword>
<feature type="chain" id="PRO_5002316761" evidence="2">
    <location>
        <begin position="17"/>
        <end position="201"/>
    </location>
</feature>
<sequence length="201" mass="22123">MKQTLILSTLIVSASAIIVHTPVQAGPYKFLRAGGSATVSWTAEEGDPEFITLNMQNDRTLDTFQLAHSVATKDEAIVVHFDDDLPWSSHYAVDATKDNDVREVLGTSPMFTILGIPAVPTIFPFIDFSVEATDDSGRVGSSCFSHIGVLTMFAAFAVLLKVLKAIKRRKSTEMDVLQRADEEQILFDVNEISKDTRMVEV</sequence>
<feature type="transmembrane region" description="Helical" evidence="1">
    <location>
        <begin position="144"/>
        <end position="163"/>
    </location>
</feature>
<gene>
    <name evidence="3" type="ORF">CYLTODRAFT_426318</name>
</gene>
<reference evidence="3 4" key="1">
    <citation type="journal article" date="2015" name="Fungal Genet. Biol.">
        <title>Evolution of novel wood decay mechanisms in Agaricales revealed by the genome sequences of Fistulina hepatica and Cylindrobasidium torrendii.</title>
        <authorList>
            <person name="Floudas D."/>
            <person name="Held B.W."/>
            <person name="Riley R."/>
            <person name="Nagy L.G."/>
            <person name="Koehler G."/>
            <person name="Ransdell A.S."/>
            <person name="Younus H."/>
            <person name="Chow J."/>
            <person name="Chiniquy J."/>
            <person name="Lipzen A."/>
            <person name="Tritt A."/>
            <person name="Sun H."/>
            <person name="Haridas S."/>
            <person name="LaButti K."/>
            <person name="Ohm R.A."/>
            <person name="Kues U."/>
            <person name="Blanchette R.A."/>
            <person name="Grigoriev I.V."/>
            <person name="Minto R.E."/>
            <person name="Hibbett D.S."/>
        </authorList>
    </citation>
    <scope>NUCLEOTIDE SEQUENCE [LARGE SCALE GENOMIC DNA]</scope>
    <source>
        <strain evidence="3 4">FP15055 ss-10</strain>
    </source>
</reference>
<dbReference type="EMBL" id="KN880715">
    <property type="protein sequence ID" value="KIY63173.1"/>
    <property type="molecule type" value="Genomic_DNA"/>
</dbReference>
<keyword evidence="4" id="KW-1185">Reference proteome</keyword>
<proteinExistence type="predicted"/>
<dbReference type="AlphaFoldDB" id="A0A0D7AXT7"/>